<dbReference type="AlphaFoldDB" id="A0AA38CX40"/>
<keyword evidence="2" id="KW-1185">Reference proteome</keyword>
<gene>
    <name evidence="1" type="ORF">KI387_008218</name>
</gene>
<feature type="non-terminal residue" evidence="1">
    <location>
        <position position="80"/>
    </location>
</feature>
<comment type="caution">
    <text evidence="1">The sequence shown here is derived from an EMBL/GenBank/DDBJ whole genome shotgun (WGS) entry which is preliminary data.</text>
</comment>
<reference evidence="1 2" key="1">
    <citation type="journal article" date="2021" name="Nat. Plants">
        <title>The Taxus genome provides insights into paclitaxel biosynthesis.</title>
        <authorList>
            <person name="Xiong X."/>
            <person name="Gou J."/>
            <person name="Liao Q."/>
            <person name="Li Y."/>
            <person name="Zhou Q."/>
            <person name="Bi G."/>
            <person name="Li C."/>
            <person name="Du R."/>
            <person name="Wang X."/>
            <person name="Sun T."/>
            <person name="Guo L."/>
            <person name="Liang H."/>
            <person name="Lu P."/>
            <person name="Wu Y."/>
            <person name="Zhang Z."/>
            <person name="Ro D.K."/>
            <person name="Shang Y."/>
            <person name="Huang S."/>
            <person name="Yan J."/>
        </authorList>
    </citation>
    <scope>NUCLEOTIDE SEQUENCE [LARGE SCALE GENOMIC DNA]</scope>
    <source>
        <strain evidence="1">Ta-2019</strain>
    </source>
</reference>
<evidence type="ECO:0000313" key="2">
    <source>
        <dbReference type="Proteomes" id="UP000824469"/>
    </source>
</evidence>
<organism evidence="1 2">
    <name type="scientific">Taxus chinensis</name>
    <name type="common">Chinese yew</name>
    <name type="synonym">Taxus wallichiana var. chinensis</name>
    <dbReference type="NCBI Taxonomy" id="29808"/>
    <lineage>
        <taxon>Eukaryota</taxon>
        <taxon>Viridiplantae</taxon>
        <taxon>Streptophyta</taxon>
        <taxon>Embryophyta</taxon>
        <taxon>Tracheophyta</taxon>
        <taxon>Spermatophyta</taxon>
        <taxon>Pinopsida</taxon>
        <taxon>Pinidae</taxon>
        <taxon>Conifers II</taxon>
        <taxon>Cupressales</taxon>
        <taxon>Taxaceae</taxon>
        <taxon>Taxus</taxon>
    </lineage>
</organism>
<protein>
    <submittedName>
        <fullName evidence="1">Uncharacterized protein</fullName>
    </submittedName>
</protein>
<dbReference type="EMBL" id="JAHRHJ020000008">
    <property type="protein sequence ID" value="KAH9303814.1"/>
    <property type="molecule type" value="Genomic_DNA"/>
</dbReference>
<proteinExistence type="predicted"/>
<name>A0AA38CX40_TAXCH</name>
<dbReference type="Proteomes" id="UP000824469">
    <property type="component" value="Unassembled WGS sequence"/>
</dbReference>
<evidence type="ECO:0000313" key="1">
    <source>
        <dbReference type="EMBL" id="KAH9303814.1"/>
    </source>
</evidence>
<sequence>MARWSFLGKFSLDRPVANEMMPHGCGGWAGGGKFKYFPKIWWRVQRKKLARGPAEEDGEKLEGSLSNVKAPCVHDSAESR</sequence>
<accession>A0AA38CX40</accession>